<reference evidence="1 2" key="1">
    <citation type="submission" date="2015-12" db="EMBL/GenBank/DDBJ databases">
        <title>Draft genome sequence of Streptomyces silvensis ATCC 53525, a producer of novel hormone antagonists.</title>
        <authorList>
            <person name="Johnston C.W."/>
            <person name="Li Y."/>
            <person name="Magarvey N.A."/>
        </authorList>
    </citation>
    <scope>NUCLEOTIDE SEQUENCE [LARGE SCALE GENOMIC DNA]</scope>
    <source>
        <strain evidence="1 2">ATCC 53525</strain>
    </source>
</reference>
<dbReference type="STRING" id="1765722.AT728_16825"/>
<protein>
    <submittedName>
        <fullName evidence="1">Uncharacterized protein</fullName>
    </submittedName>
</protein>
<evidence type="ECO:0000313" key="2">
    <source>
        <dbReference type="Proteomes" id="UP000054804"/>
    </source>
</evidence>
<gene>
    <name evidence="1" type="ORF">AT728_16825</name>
</gene>
<proteinExistence type="predicted"/>
<accession>A0A0W7WZT2</accession>
<organism evidence="1 2">
    <name type="scientific">Streptomyces silvensis</name>
    <dbReference type="NCBI Taxonomy" id="1765722"/>
    <lineage>
        <taxon>Bacteria</taxon>
        <taxon>Bacillati</taxon>
        <taxon>Actinomycetota</taxon>
        <taxon>Actinomycetes</taxon>
        <taxon>Kitasatosporales</taxon>
        <taxon>Streptomycetaceae</taxon>
        <taxon>Streptomyces</taxon>
    </lineage>
</organism>
<dbReference type="AlphaFoldDB" id="A0A0W7WZT2"/>
<dbReference type="EMBL" id="LOCL01000039">
    <property type="protein sequence ID" value="KUF16039.1"/>
    <property type="molecule type" value="Genomic_DNA"/>
</dbReference>
<name>A0A0W7WZT2_9ACTN</name>
<evidence type="ECO:0000313" key="1">
    <source>
        <dbReference type="EMBL" id="KUF16039.1"/>
    </source>
</evidence>
<dbReference type="RefSeq" id="WP_058849529.1">
    <property type="nucleotide sequence ID" value="NZ_LOCL01000039.1"/>
</dbReference>
<comment type="caution">
    <text evidence="1">The sequence shown here is derived from an EMBL/GenBank/DDBJ whole genome shotgun (WGS) entry which is preliminary data.</text>
</comment>
<sequence length="64" mass="7471">MLFDRTYDMPGTVRAVDGAFVVLERPTGLTWRVHYRHLRPATPWQHRQLLALAHLHAQRLRGAL</sequence>
<dbReference type="Proteomes" id="UP000054804">
    <property type="component" value="Unassembled WGS sequence"/>
</dbReference>
<keyword evidence="2" id="KW-1185">Reference proteome</keyword>